<gene>
    <name evidence="2" type="ORF">PR048_025825</name>
</gene>
<reference evidence="2 3" key="1">
    <citation type="submission" date="2023-02" db="EMBL/GenBank/DDBJ databases">
        <title>LHISI_Scaffold_Assembly.</title>
        <authorList>
            <person name="Stuart O.P."/>
            <person name="Cleave R."/>
            <person name="Magrath M.J.L."/>
            <person name="Mikheyev A.S."/>
        </authorList>
    </citation>
    <scope>NUCLEOTIDE SEQUENCE [LARGE SCALE GENOMIC DNA]</scope>
    <source>
        <strain evidence="2">Daus_M_001</strain>
        <tissue evidence="2">Leg muscle</tissue>
    </source>
</reference>
<evidence type="ECO:0000313" key="2">
    <source>
        <dbReference type="EMBL" id="KAJ8872223.1"/>
    </source>
</evidence>
<sequence>MIHRAERILRTDCSLMSPSILIEGKKFDRRIDTDNNQLVTAPWSLRSKAGLVLAILLCGMTREHFQIDVLLAVKLSTLEILATTSGVVPKSGIFHTNHLTSRRTGWVFLDGRAAVDERLACSTPTKATRAQSPAGPLPDFRKWELYRTIPLVGEFSWVGLQWSSCSPLTEANRVRKVGGGGEEEGKGRRGKDGCVGGIKDRSRKVEELNSASTTHKRETQKLSQFKLPTKTLKTPGVDYLVSTALVIVILHLQHVHDRANSCSVRHWNVRLHGSSSDVTQFWRTSHDRNLYSQGLPFIIKIDHRSYREFYRLLPIRPANNAKE</sequence>
<evidence type="ECO:0000313" key="3">
    <source>
        <dbReference type="Proteomes" id="UP001159363"/>
    </source>
</evidence>
<feature type="compositionally biased region" description="Basic and acidic residues" evidence="1">
    <location>
        <begin position="183"/>
        <end position="197"/>
    </location>
</feature>
<evidence type="ECO:0000256" key="1">
    <source>
        <dbReference type="SAM" id="MobiDB-lite"/>
    </source>
</evidence>
<keyword evidence="3" id="KW-1185">Reference proteome</keyword>
<accession>A0ABQ9GJL7</accession>
<organism evidence="2 3">
    <name type="scientific">Dryococelus australis</name>
    <dbReference type="NCBI Taxonomy" id="614101"/>
    <lineage>
        <taxon>Eukaryota</taxon>
        <taxon>Metazoa</taxon>
        <taxon>Ecdysozoa</taxon>
        <taxon>Arthropoda</taxon>
        <taxon>Hexapoda</taxon>
        <taxon>Insecta</taxon>
        <taxon>Pterygota</taxon>
        <taxon>Neoptera</taxon>
        <taxon>Polyneoptera</taxon>
        <taxon>Phasmatodea</taxon>
        <taxon>Verophasmatodea</taxon>
        <taxon>Anareolatae</taxon>
        <taxon>Phasmatidae</taxon>
        <taxon>Eurycanthinae</taxon>
        <taxon>Dryococelus</taxon>
    </lineage>
</organism>
<dbReference type="EMBL" id="JARBHB010000011">
    <property type="protein sequence ID" value="KAJ8872223.1"/>
    <property type="molecule type" value="Genomic_DNA"/>
</dbReference>
<comment type="caution">
    <text evidence="2">The sequence shown here is derived from an EMBL/GenBank/DDBJ whole genome shotgun (WGS) entry which is preliminary data.</text>
</comment>
<dbReference type="Proteomes" id="UP001159363">
    <property type="component" value="Chromosome 10"/>
</dbReference>
<feature type="region of interest" description="Disordered" evidence="1">
    <location>
        <begin position="176"/>
        <end position="197"/>
    </location>
</feature>
<protein>
    <submittedName>
        <fullName evidence="2">Uncharacterized protein</fullName>
    </submittedName>
</protein>
<name>A0ABQ9GJL7_9NEOP</name>
<proteinExistence type="predicted"/>